<feature type="chain" id="PRO_5046093296" evidence="7">
    <location>
        <begin position="32"/>
        <end position="283"/>
    </location>
</feature>
<protein>
    <submittedName>
        <fullName evidence="8">MetQ/NlpA family ABC transporter substrate-binding protein</fullName>
    </submittedName>
</protein>
<name>A0ABY4S4W4_AQUTE</name>
<comment type="subcellular location">
    <subcellularLocation>
        <location evidence="1">Membrane</location>
        <topology evidence="1">Lipid-anchor</topology>
    </subcellularLocation>
</comment>
<comment type="similarity">
    <text evidence="2">Belongs to the NlpA lipoprotein family.</text>
</comment>
<dbReference type="InterPro" id="IPR006311">
    <property type="entry name" value="TAT_signal"/>
</dbReference>
<keyword evidence="6" id="KW-0449">Lipoprotein</keyword>
<keyword evidence="5" id="KW-0564">Palmitate</keyword>
<dbReference type="PROSITE" id="PS51318">
    <property type="entry name" value="TAT"/>
    <property type="match status" value="1"/>
</dbReference>
<dbReference type="PANTHER" id="PTHR30429:SF0">
    <property type="entry name" value="METHIONINE-BINDING LIPOPROTEIN METQ"/>
    <property type="match status" value="1"/>
</dbReference>
<feature type="signal peptide" evidence="7">
    <location>
        <begin position="1"/>
        <end position="31"/>
    </location>
</feature>
<dbReference type="Pfam" id="PF03180">
    <property type="entry name" value="Lipoprotein_9"/>
    <property type="match status" value="1"/>
</dbReference>
<dbReference type="Gene3D" id="3.40.190.10">
    <property type="entry name" value="Periplasmic binding protein-like II"/>
    <property type="match status" value="2"/>
</dbReference>
<evidence type="ECO:0000256" key="6">
    <source>
        <dbReference type="ARBA" id="ARBA00023288"/>
    </source>
</evidence>
<proteinExistence type="inferred from homology"/>
<accession>A0ABY4S4W4</accession>
<dbReference type="RefSeq" id="WP_250194420.1">
    <property type="nucleotide sequence ID" value="NZ_CP097635.1"/>
</dbReference>
<evidence type="ECO:0000256" key="2">
    <source>
        <dbReference type="ARBA" id="ARBA00008973"/>
    </source>
</evidence>
<evidence type="ECO:0000256" key="3">
    <source>
        <dbReference type="ARBA" id="ARBA00022729"/>
    </source>
</evidence>
<gene>
    <name evidence="8" type="ORF">MW290_09470</name>
</gene>
<organism evidence="8 9">
    <name type="scientific">Aquincola tertiaricarbonis</name>
    <dbReference type="NCBI Taxonomy" id="391953"/>
    <lineage>
        <taxon>Bacteria</taxon>
        <taxon>Pseudomonadati</taxon>
        <taxon>Pseudomonadota</taxon>
        <taxon>Betaproteobacteria</taxon>
        <taxon>Burkholderiales</taxon>
        <taxon>Sphaerotilaceae</taxon>
        <taxon>Aquincola</taxon>
    </lineage>
</organism>
<reference evidence="8" key="1">
    <citation type="submission" date="2022-05" db="EMBL/GenBank/DDBJ databases">
        <title>An RpoN-dependent PEP-CTERM gene is involved in floc formation of an Aquincola tertiaricarbonis strain.</title>
        <authorList>
            <person name="Qiu D."/>
            <person name="Xia M."/>
        </authorList>
    </citation>
    <scope>NUCLEOTIDE SEQUENCE</scope>
    <source>
        <strain evidence="8">RN12</strain>
    </source>
</reference>
<dbReference type="EMBL" id="CP097635">
    <property type="protein sequence ID" value="URI06156.1"/>
    <property type="molecule type" value="Genomic_DNA"/>
</dbReference>
<evidence type="ECO:0000256" key="5">
    <source>
        <dbReference type="ARBA" id="ARBA00023139"/>
    </source>
</evidence>
<keyword evidence="3 7" id="KW-0732">Signal</keyword>
<keyword evidence="4" id="KW-0472">Membrane</keyword>
<evidence type="ECO:0000256" key="7">
    <source>
        <dbReference type="SAM" id="SignalP"/>
    </source>
</evidence>
<evidence type="ECO:0000313" key="8">
    <source>
        <dbReference type="EMBL" id="URI06156.1"/>
    </source>
</evidence>
<dbReference type="InterPro" id="IPR004872">
    <property type="entry name" value="Lipoprotein_NlpA"/>
</dbReference>
<evidence type="ECO:0000256" key="1">
    <source>
        <dbReference type="ARBA" id="ARBA00004635"/>
    </source>
</evidence>
<dbReference type="Proteomes" id="UP001056201">
    <property type="component" value="Chromosome 1"/>
</dbReference>
<keyword evidence="9" id="KW-1185">Reference proteome</keyword>
<dbReference type="SUPFAM" id="SSF53850">
    <property type="entry name" value="Periplasmic binding protein-like II"/>
    <property type="match status" value="1"/>
</dbReference>
<evidence type="ECO:0000313" key="9">
    <source>
        <dbReference type="Proteomes" id="UP001056201"/>
    </source>
</evidence>
<evidence type="ECO:0000256" key="4">
    <source>
        <dbReference type="ARBA" id="ARBA00023136"/>
    </source>
</evidence>
<dbReference type="PANTHER" id="PTHR30429">
    <property type="entry name" value="D-METHIONINE-BINDING LIPOPROTEIN METQ"/>
    <property type="match status" value="1"/>
</dbReference>
<sequence length="283" mass="31260">MTTTPRSHPRRRLLAATLLLAGLPLWARAQAAEPLRIGFMPGPYRDAFRLGIEPQLRQLGYEVQYVEFSQGVQPNDAVERGQIHANIFQHTVYLEASNQRQKFDLVPIVHVPTPPMGLYSKRWKSLAEVPQGATVTVPSDPVNTARALRILEAAGWVSLKPGVDAASVSERDITRNPRQLKIVPLDAAQAPRSLDDADLAAIQGNFAVAYGLKLTEALKLEDMTLPYVNVVAVKRSNQNAKFARDLVAAYQSPQFQQAFESNPAWKGYPLPDYFKPASVAAKP</sequence>